<reference evidence="12 13" key="1">
    <citation type="submission" date="2016-10" db="EMBL/GenBank/DDBJ databases">
        <authorList>
            <person name="de Groot N.N."/>
        </authorList>
    </citation>
    <scope>NUCLEOTIDE SEQUENCE [LARGE SCALE GENOMIC DNA]</scope>
    <source>
        <strain evidence="12 13">DSM 46701</strain>
    </source>
</reference>
<evidence type="ECO:0000256" key="9">
    <source>
        <dbReference type="ARBA" id="ARBA00023136"/>
    </source>
</evidence>
<dbReference type="AlphaFoldDB" id="A0A1H8BHV1"/>
<keyword evidence="8" id="KW-1278">Translocase</keyword>
<dbReference type="GO" id="GO:0005524">
    <property type="term" value="F:ATP binding"/>
    <property type="evidence" value="ECO:0007669"/>
    <property type="project" value="UniProtKB-KW"/>
</dbReference>
<dbReference type="Pfam" id="PF00005">
    <property type="entry name" value="ABC_tran"/>
    <property type="match status" value="1"/>
</dbReference>
<dbReference type="InterPro" id="IPR050388">
    <property type="entry name" value="ABC_Ni/Peptide_Import"/>
</dbReference>
<sequence length="349" mass="38227">MSKLPVLEVRELTVRSAERTLLQNVSFTVQPGEWRALVGESGSGKSVTAAAVMGMLPQELESTGTVFIEQTDLGKLSKRERRRFCGRHVGMIFQDYANSLTPSVRVGTQLKEVFRFSGGGNKKEADARIVEVLEQAELSPQAVLDKYPFELSGGQLQRVAIAMAVIHRPPLLIADEATASLDASTSKKMISLIRNIQKQTGCAVLWITHDLHTVSRCADTVSVMYGGQMMEQLRLSGSEPAFVHPYSRLLFGSILRLVPEKRPLSFIPGDPAQISERGCSFALRCPYAVASCDRERPSPHRMTDTHEVSCHVIHQGGLPHEHSASSGELKKELSQTTGIGSGQLLHSAR</sequence>
<evidence type="ECO:0000256" key="10">
    <source>
        <dbReference type="SAM" id="MobiDB-lite"/>
    </source>
</evidence>
<evidence type="ECO:0000256" key="2">
    <source>
        <dbReference type="ARBA" id="ARBA00005417"/>
    </source>
</evidence>
<name>A0A1H8BHV1_9BACL</name>
<keyword evidence="4" id="KW-1003">Cell membrane</keyword>
<dbReference type="STRING" id="1173111.SAMN05444955_102197"/>
<dbReference type="RefSeq" id="WP_139179421.1">
    <property type="nucleotide sequence ID" value="NZ_FOCQ01000002.1"/>
</dbReference>
<dbReference type="GO" id="GO:0005886">
    <property type="term" value="C:plasma membrane"/>
    <property type="evidence" value="ECO:0007669"/>
    <property type="project" value="UniProtKB-SubCell"/>
</dbReference>
<evidence type="ECO:0000259" key="11">
    <source>
        <dbReference type="PROSITE" id="PS50893"/>
    </source>
</evidence>
<organism evidence="12 13">
    <name type="scientific">Lihuaxuella thermophila</name>
    <dbReference type="NCBI Taxonomy" id="1173111"/>
    <lineage>
        <taxon>Bacteria</taxon>
        <taxon>Bacillati</taxon>
        <taxon>Bacillota</taxon>
        <taxon>Bacilli</taxon>
        <taxon>Bacillales</taxon>
        <taxon>Thermoactinomycetaceae</taxon>
        <taxon>Lihuaxuella</taxon>
    </lineage>
</organism>
<evidence type="ECO:0000313" key="12">
    <source>
        <dbReference type="EMBL" id="SEM82461.1"/>
    </source>
</evidence>
<feature type="domain" description="ABC transporter" evidence="11">
    <location>
        <begin position="7"/>
        <end position="251"/>
    </location>
</feature>
<dbReference type="CDD" id="cd03257">
    <property type="entry name" value="ABC_NikE_OppD_transporters"/>
    <property type="match status" value="1"/>
</dbReference>
<keyword evidence="6" id="KW-0547">Nucleotide-binding</keyword>
<dbReference type="PROSITE" id="PS00211">
    <property type="entry name" value="ABC_TRANSPORTER_1"/>
    <property type="match status" value="1"/>
</dbReference>
<dbReference type="Pfam" id="PF08352">
    <property type="entry name" value="oligo_HPY"/>
    <property type="match status" value="1"/>
</dbReference>
<accession>A0A1H8BHV1</accession>
<protein>
    <submittedName>
        <fullName evidence="12">Peptide/nickel transport system ATP-binding protein</fullName>
    </submittedName>
</protein>
<gene>
    <name evidence="12" type="ORF">SAMN05444955_102197</name>
</gene>
<dbReference type="NCBIfam" id="TIGR01727">
    <property type="entry name" value="oligo_HPY"/>
    <property type="match status" value="1"/>
</dbReference>
<dbReference type="OrthoDB" id="9802264at2"/>
<dbReference type="GO" id="GO:0016887">
    <property type="term" value="F:ATP hydrolysis activity"/>
    <property type="evidence" value="ECO:0007669"/>
    <property type="project" value="InterPro"/>
</dbReference>
<evidence type="ECO:0000256" key="4">
    <source>
        <dbReference type="ARBA" id="ARBA00022475"/>
    </source>
</evidence>
<dbReference type="InterPro" id="IPR003439">
    <property type="entry name" value="ABC_transporter-like_ATP-bd"/>
</dbReference>
<dbReference type="InterPro" id="IPR017871">
    <property type="entry name" value="ABC_transporter-like_CS"/>
</dbReference>
<evidence type="ECO:0000256" key="8">
    <source>
        <dbReference type="ARBA" id="ARBA00022967"/>
    </source>
</evidence>
<comment type="subcellular location">
    <subcellularLocation>
        <location evidence="1">Cell membrane</location>
        <topology evidence="1">Peripheral membrane protein</topology>
    </subcellularLocation>
</comment>
<evidence type="ECO:0000256" key="6">
    <source>
        <dbReference type="ARBA" id="ARBA00022741"/>
    </source>
</evidence>
<evidence type="ECO:0000313" key="13">
    <source>
        <dbReference type="Proteomes" id="UP000199695"/>
    </source>
</evidence>
<dbReference type="Gene3D" id="3.40.50.300">
    <property type="entry name" value="P-loop containing nucleotide triphosphate hydrolases"/>
    <property type="match status" value="1"/>
</dbReference>
<dbReference type="PROSITE" id="PS50893">
    <property type="entry name" value="ABC_TRANSPORTER_2"/>
    <property type="match status" value="1"/>
</dbReference>
<dbReference type="EMBL" id="FOCQ01000002">
    <property type="protein sequence ID" value="SEM82461.1"/>
    <property type="molecule type" value="Genomic_DNA"/>
</dbReference>
<evidence type="ECO:0000256" key="5">
    <source>
        <dbReference type="ARBA" id="ARBA00022519"/>
    </source>
</evidence>
<dbReference type="InterPro" id="IPR027417">
    <property type="entry name" value="P-loop_NTPase"/>
</dbReference>
<evidence type="ECO:0000256" key="3">
    <source>
        <dbReference type="ARBA" id="ARBA00022448"/>
    </source>
</evidence>
<proteinExistence type="inferred from homology"/>
<keyword evidence="13" id="KW-1185">Reference proteome</keyword>
<evidence type="ECO:0000256" key="1">
    <source>
        <dbReference type="ARBA" id="ARBA00004202"/>
    </source>
</evidence>
<keyword evidence="7 12" id="KW-0067">ATP-binding</keyword>
<dbReference type="InterPro" id="IPR003593">
    <property type="entry name" value="AAA+_ATPase"/>
</dbReference>
<keyword evidence="9" id="KW-0472">Membrane</keyword>
<dbReference type="InterPro" id="IPR013563">
    <property type="entry name" value="Oligopep_ABC_C"/>
</dbReference>
<dbReference type="PANTHER" id="PTHR43297:SF14">
    <property type="entry name" value="ATPASE AAA-TYPE CORE DOMAIN-CONTAINING PROTEIN"/>
    <property type="match status" value="1"/>
</dbReference>
<dbReference type="GO" id="GO:0015833">
    <property type="term" value="P:peptide transport"/>
    <property type="evidence" value="ECO:0007669"/>
    <property type="project" value="InterPro"/>
</dbReference>
<feature type="compositionally biased region" description="Basic and acidic residues" evidence="10">
    <location>
        <begin position="319"/>
        <end position="333"/>
    </location>
</feature>
<dbReference type="SMART" id="SM00382">
    <property type="entry name" value="AAA"/>
    <property type="match status" value="1"/>
</dbReference>
<keyword evidence="5" id="KW-0997">Cell inner membrane</keyword>
<dbReference type="Proteomes" id="UP000199695">
    <property type="component" value="Unassembled WGS sequence"/>
</dbReference>
<comment type="similarity">
    <text evidence="2">Belongs to the ABC transporter superfamily.</text>
</comment>
<dbReference type="PANTHER" id="PTHR43297">
    <property type="entry name" value="OLIGOPEPTIDE TRANSPORT ATP-BINDING PROTEIN APPD"/>
    <property type="match status" value="1"/>
</dbReference>
<evidence type="ECO:0000256" key="7">
    <source>
        <dbReference type="ARBA" id="ARBA00022840"/>
    </source>
</evidence>
<keyword evidence="3" id="KW-0813">Transport</keyword>
<dbReference type="SUPFAM" id="SSF52540">
    <property type="entry name" value="P-loop containing nucleoside triphosphate hydrolases"/>
    <property type="match status" value="1"/>
</dbReference>
<feature type="region of interest" description="Disordered" evidence="10">
    <location>
        <begin position="317"/>
        <end position="349"/>
    </location>
</feature>